<dbReference type="RefSeq" id="WP_092595721.1">
    <property type="nucleotide sequence ID" value="NZ_BMCN01000002.1"/>
</dbReference>
<evidence type="ECO:0008006" key="6">
    <source>
        <dbReference type="Google" id="ProtNLM"/>
    </source>
</evidence>
<reference evidence="4" key="1">
    <citation type="submission" date="2016-10" db="EMBL/GenBank/DDBJ databases">
        <authorList>
            <person name="Varghese N."/>
            <person name="Submissions S."/>
        </authorList>
    </citation>
    <scope>NUCLEOTIDE SEQUENCE [LARGE SCALE GENOMIC DNA]</scope>
    <source>
        <strain evidence="4">CGMCC 1.8911</strain>
    </source>
</reference>
<reference evidence="3" key="2">
    <citation type="submission" date="2016-10" db="EMBL/GenBank/DDBJ databases">
        <authorList>
            <person name="de Groot N.N."/>
        </authorList>
    </citation>
    <scope>NUCLEOTIDE SEQUENCE [LARGE SCALE GENOMIC DNA]</scope>
    <source>
        <strain evidence="3">CGMCC 1.8911</strain>
    </source>
</reference>
<dbReference type="OrthoDB" id="4304at2"/>
<dbReference type="Proteomes" id="UP000242700">
    <property type="component" value="Unassembled WGS sequence"/>
</dbReference>
<evidence type="ECO:0000313" key="5">
    <source>
        <dbReference type="Proteomes" id="UP001519348"/>
    </source>
</evidence>
<keyword evidence="5" id="KW-1185">Reference proteome</keyword>
<evidence type="ECO:0000313" key="2">
    <source>
        <dbReference type="EMBL" id="MBP1952379.1"/>
    </source>
</evidence>
<sequence length="171" mass="19434">MGDYTYKKALRISNAFLSLAGIFLIAELAIVFYINQPLKIAVVDMATEETIFSEEVEYGERFKVNYIHSVERSPVSEIFEVRKDGIYTMESHTESFGAGMPYEGEETVLEDGKFIIKNINRKVHGGTLKIRPSSVFPHHILIGSHDLLISEPPYKGKNLEIKIIKSYFRGD</sequence>
<dbReference type="EMBL" id="FNFI01000003">
    <property type="protein sequence ID" value="SDJ86944.1"/>
    <property type="molecule type" value="Genomic_DNA"/>
</dbReference>
<name>A0A1G8X973_9STAP</name>
<dbReference type="AlphaFoldDB" id="A0A1G8X973"/>
<accession>A0A1G8X973</accession>
<protein>
    <recommendedName>
        <fullName evidence="6">DUF1850 domain-containing protein</fullName>
    </recommendedName>
</protein>
<dbReference type="STRING" id="586411.SAMN05216187_10394"/>
<gene>
    <name evidence="2" type="ORF">J2Z27_001427</name>
    <name evidence="3" type="ORF">SAMN05216187_10394</name>
</gene>
<dbReference type="Proteomes" id="UP001519348">
    <property type="component" value="Unassembled WGS sequence"/>
</dbReference>
<evidence type="ECO:0000313" key="4">
    <source>
        <dbReference type="Proteomes" id="UP000242700"/>
    </source>
</evidence>
<keyword evidence="1" id="KW-0472">Membrane</keyword>
<evidence type="ECO:0000256" key="1">
    <source>
        <dbReference type="SAM" id="Phobius"/>
    </source>
</evidence>
<reference evidence="2 5" key="3">
    <citation type="submission" date="2021-03" db="EMBL/GenBank/DDBJ databases">
        <title>Genomic Encyclopedia of Type Strains, Phase IV (KMG-IV): sequencing the most valuable type-strain genomes for metagenomic binning, comparative biology and taxonomic classification.</title>
        <authorList>
            <person name="Goeker M."/>
        </authorList>
    </citation>
    <scope>NUCLEOTIDE SEQUENCE [LARGE SCALE GENOMIC DNA]</scope>
    <source>
        <strain evidence="2 5">DSM 22420</strain>
    </source>
</reference>
<dbReference type="InterPro" id="IPR015001">
    <property type="entry name" value="DUF1850"/>
</dbReference>
<dbReference type="Pfam" id="PF08905">
    <property type="entry name" value="DUF1850"/>
    <property type="match status" value="1"/>
</dbReference>
<keyword evidence="1" id="KW-1133">Transmembrane helix</keyword>
<organism evidence="3 4">
    <name type="scientific">Jeotgalicoccus aerolatus</name>
    <dbReference type="NCBI Taxonomy" id="709510"/>
    <lineage>
        <taxon>Bacteria</taxon>
        <taxon>Bacillati</taxon>
        <taxon>Bacillota</taxon>
        <taxon>Bacilli</taxon>
        <taxon>Bacillales</taxon>
        <taxon>Staphylococcaceae</taxon>
        <taxon>Jeotgalicoccus</taxon>
    </lineage>
</organism>
<feature type="transmembrane region" description="Helical" evidence="1">
    <location>
        <begin position="12"/>
        <end position="34"/>
    </location>
</feature>
<evidence type="ECO:0000313" key="3">
    <source>
        <dbReference type="EMBL" id="SDJ86944.1"/>
    </source>
</evidence>
<dbReference type="EMBL" id="JAGGKN010000004">
    <property type="protein sequence ID" value="MBP1952379.1"/>
    <property type="molecule type" value="Genomic_DNA"/>
</dbReference>
<proteinExistence type="predicted"/>
<keyword evidence="1" id="KW-0812">Transmembrane</keyword>